<dbReference type="VEuPathDB" id="TrichDB:TVAG_040810"/>
<protein>
    <recommendedName>
        <fullName evidence="4">Mediator of RNA polymerase II transcription subunit 9</fullName>
    </recommendedName>
</protein>
<gene>
    <name evidence="2" type="ORF">TVAG_040810</name>
</gene>
<dbReference type="EMBL" id="DS113520">
    <property type="protein sequence ID" value="EAY02931.1"/>
    <property type="molecule type" value="Genomic_DNA"/>
</dbReference>
<keyword evidence="3" id="KW-1185">Reference proteome</keyword>
<reference evidence="2" key="1">
    <citation type="submission" date="2006-10" db="EMBL/GenBank/DDBJ databases">
        <authorList>
            <person name="Amadeo P."/>
            <person name="Zhao Q."/>
            <person name="Wortman J."/>
            <person name="Fraser-Liggett C."/>
            <person name="Carlton J."/>
        </authorList>
    </citation>
    <scope>NUCLEOTIDE SEQUENCE</scope>
    <source>
        <strain evidence="2">G3</strain>
    </source>
</reference>
<evidence type="ECO:0000256" key="1">
    <source>
        <dbReference type="SAM" id="Coils"/>
    </source>
</evidence>
<feature type="coiled-coil region" evidence="1">
    <location>
        <begin position="18"/>
        <end position="52"/>
    </location>
</feature>
<accession>A2EWP3</accession>
<dbReference type="KEGG" id="tva:4760771"/>
<evidence type="ECO:0008006" key="4">
    <source>
        <dbReference type="Google" id="ProtNLM"/>
    </source>
</evidence>
<keyword evidence="1" id="KW-0175">Coiled coil</keyword>
<dbReference type="Proteomes" id="UP000001542">
    <property type="component" value="Unassembled WGS sequence"/>
</dbReference>
<dbReference type="SMR" id="A2EWP3"/>
<dbReference type="InParanoid" id="A2EWP3"/>
<reference evidence="2" key="2">
    <citation type="journal article" date="2007" name="Science">
        <title>Draft genome sequence of the sexually transmitted pathogen Trichomonas vaginalis.</title>
        <authorList>
            <person name="Carlton J.M."/>
            <person name="Hirt R.P."/>
            <person name="Silva J.C."/>
            <person name="Delcher A.L."/>
            <person name="Schatz M."/>
            <person name="Zhao Q."/>
            <person name="Wortman J.R."/>
            <person name="Bidwell S.L."/>
            <person name="Alsmark U.C.M."/>
            <person name="Besteiro S."/>
            <person name="Sicheritz-Ponten T."/>
            <person name="Noel C.J."/>
            <person name="Dacks J.B."/>
            <person name="Foster P.G."/>
            <person name="Simillion C."/>
            <person name="Van de Peer Y."/>
            <person name="Miranda-Saavedra D."/>
            <person name="Barton G.J."/>
            <person name="Westrop G.D."/>
            <person name="Mueller S."/>
            <person name="Dessi D."/>
            <person name="Fiori P.L."/>
            <person name="Ren Q."/>
            <person name="Paulsen I."/>
            <person name="Zhang H."/>
            <person name="Bastida-Corcuera F.D."/>
            <person name="Simoes-Barbosa A."/>
            <person name="Brown M.T."/>
            <person name="Hayes R.D."/>
            <person name="Mukherjee M."/>
            <person name="Okumura C.Y."/>
            <person name="Schneider R."/>
            <person name="Smith A.J."/>
            <person name="Vanacova S."/>
            <person name="Villalvazo M."/>
            <person name="Haas B.J."/>
            <person name="Pertea M."/>
            <person name="Feldblyum T.V."/>
            <person name="Utterback T.R."/>
            <person name="Shu C.L."/>
            <person name="Osoegawa K."/>
            <person name="de Jong P.J."/>
            <person name="Hrdy I."/>
            <person name="Horvathova L."/>
            <person name="Zubacova Z."/>
            <person name="Dolezal P."/>
            <person name="Malik S.B."/>
            <person name="Logsdon J.M. Jr."/>
            <person name="Henze K."/>
            <person name="Gupta A."/>
            <person name="Wang C.C."/>
            <person name="Dunne R.L."/>
            <person name="Upcroft J.A."/>
            <person name="Upcroft P."/>
            <person name="White O."/>
            <person name="Salzberg S.L."/>
            <person name="Tang P."/>
            <person name="Chiu C.-H."/>
            <person name="Lee Y.-S."/>
            <person name="Embley T.M."/>
            <person name="Coombs G.H."/>
            <person name="Mottram J.C."/>
            <person name="Tachezy J."/>
            <person name="Fraser-Liggett C.M."/>
            <person name="Johnson P.J."/>
        </authorList>
    </citation>
    <scope>NUCLEOTIDE SEQUENCE [LARGE SCALE GENOMIC DNA]</scope>
    <source>
        <strain evidence="2">G3</strain>
    </source>
</reference>
<dbReference type="AlphaFoldDB" id="A2EWP3"/>
<name>A2EWP3_TRIV3</name>
<organism evidence="2 3">
    <name type="scientific">Trichomonas vaginalis (strain ATCC PRA-98 / G3)</name>
    <dbReference type="NCBI Taxonomy" id="412133"/>
    <lineage>
        <taxon>Eukaryota</taxon>
        <taxon>Metamonada</taxon>
        <taxon>Parabasalia</taxon>
        <taxon>Trichomonadida</taxon>
        <taxon>Trichomonadidae</taxon>
        <taxon>Trichomonas</taxon>
    </lineage>
</organism>
<sequence length="58" mass="6862">MKEAQKILHNTPGLELTEEEQIQKIAELEEMIKQKQHLIDECTKQIQEWNNEGNQSNE</sequence>
<evidence type="ECO:0000313" key="3">
    <source>
        <dbReference type="Proteomes" id="UP000001542"/>
    </source>
</evidence>
<dbReference type="RefSeq" id="XP_001315154.1">
    <property type="nucleotide sequence ID" value="XM_001315119.1"/>
</dbReference>
<proteinExistence type="predicted"/>
<evidence type="ECO:0000313" key="2">
    <source>
        <dbReference type="EMBL" id="EAY02931.1"/>
    </source>
</evidence>
<dbReference type="VEuPathDB" id="TrichDB:TVAGG3_0569110"/>